<dbReference type="EMBL" id="BMPT01000015">
    <property type="protein sequence ID" value="GGM35128.1"/>
    <property type="molecule type" value="Genomic_DNA"/>
</dbReference>
<feature type="compositionally biased region" description="Basic and acidic residues" evidence="1">
    <location>
        <begin position="114"/>
        <end position="152"/>
    </location>
</feature>
<protein>
    <recommendedName>
        <fullName evidence="3">Putative T7SS secretion signal domain-containing protein</fullName>
    </recommendedName>
</protein>
<dbReference type="InterPro" id="IPR049082">
    <property type="entry name" value="T7SS_signal"/>
</dbReference>
<keyword evidence="2" id="KW-1133">Transmembrane helix</keyword>
<dbReference type="RefSeq" id="WP_171103941.1">
    <property type="nucleotide sequence ID" value="NZ_BMPT01000015.1"/>
</dbReference>
<organism evidence="4 5">
    <name type="scientific">Promicromonospora citrea</name>
    <dbReference type="NCBI Taxonomy" id="43677"/>
    <lineage>
        <taxon>Bacteria</taxon>
        <taxon>Bacillati</taxon>
        <taxon>Actinomycetota</taxon>
        <taxon>Actinomycetes</taxon>
        <taxon>Micrococcales</taxon>
        <taxon>Promicromonosporaceae</taxon>
        <taxon>Promicromonospora</taxon>
    </lineage>
</organism>
<feature type="domain" description="Putative T7SS secretion signal" evidence="3">
    <location>
        <begin position="23"/>
        <end position="172"/>
    </location>
</feature>
<feature type="transmembrane region" description="Helical" evidence="2">
    <location>
        <begin position="292"/>
        <end position="314"/>
    </location>
</feature>
<sequence length="406" mass="43452">MVQYEHIGYDPAPGDHTVTGSLATGLTGGHETLERVTFLLESVNEGEWFGETAIAFRSMLHDDFRPKVSEAEGAFRKAAGALETWATKLSTFRTDANDLDRRLGEAKAARDAAERRYHGFEDLPRPDDDATDAEHQRYEQNARERGQAREALDSAQQHVDGVWREIEQLVRSYDAASRTLLDEFDTAAAMAPDDPSWWDKAVDWVGDRFEDLGDWVSDIGDMILEWAAENAGLLNLISNILNVVALVTGILALLPIPGAQVLGLVSLAATAGSTLASYLSAAGQAGSWKGGFTPSVVVGIVATALGVGALGATFKATAAAATTAGKAAPTFGQFLLGQGHQIPGFFSLAAKGGTIDSVAEMGWRSLDIMLDQGQWFGTTPIGLGMMGWDTENDTNGTFDNQKGVTR</sequence>
<accession>A0A8H9L4P7</accession>
<dbReference type="Proteomes" id="UP000655589">
    <property type="component" value="Unassembled WGS sequence"/>
</dbReference>
<keyword evidence="2" id="KW-0472">Membrane</keyword>
<feature type="transmembrane region" description="Helical" evidence="2">
    <location>
        <begin position="232"/>
        <end position="254"/>
    </location>
</feature>
<reference evidence="4" key="2">
    <citation type="submission" date="2020-09" db="EMBL/GenBank/DDBJ databases">
        <authorList>
            <person name="Sun Q."/>
            <person name="Ohkuma M."/>
        </authorList>
    </citation>
    <scope>NUCLEOTIDE SEQUENCE</scope>
    <source>
        <strain evidence="4">JCM 3051</strain>
    </source>
</reference>
<proteinExistence type="predicted"/>
<reference evidence="4" key="1">
    <citation type="journal article" date="2014" name="Int. J. Syst. Evol. Microbiol.">
        <title>Complete genome sequence of Corynebacterium casei LMG S-19264T (=DSM 44701T), isolated from a smear-ripened cheese.</title>
        <authorList>
            <consortium name="US DOE Joint Genome Institute (JGI-PGF)"/>
            <person name="Walter F."/>
            <person name="Albersmeier A."/>
            <person name="Kalinowski J."/>
            <person name="Ruckert C."/>
        </authorList>
    </citation>
    <scope>NUCLEOTIDE SEQUENCE</scope>
    <source>
        <strain evidence="4">JCM 3051</strain>
    </source>
</reference>
<dbReference type="Gene3D" id="1.20.120.330">
    <property type="entry name" value="Nucleotidyltransferases domain 2"/>
    <property type="match status" value="1"/>
</dbReference>
<feature type="transmembrane region" description="Helical" evidence="2">
    <location>
        <begin position="261"/>
        <end position="280"/>
    </location>
</feature>
<feature type="region of interest" description="Disordered" evidence="1">
    <location>
        <begin position="114"/>
        <end position="154"/>
    </location>
</feature>
<evidence type="ECO:0000256" key="1">
    <source>
        <dbReference type="SAM" id="MobiDB-lite"/>
    </source>
</evidence>
<evidence type="ECO:0000256" key="2">
    <source>
        <dbReference type="SAM" id="Phobius"/>
    </source>
</evidence>
<gene>
    <name evidence="4" type="ORF">GCM10010102_33130</name>
</gene>
<comment type="caution">
    <text evidence="4">The sequence shown here is derived from an EMBL/GenBank/DDBJ whole genome shotgun (WGS) entry which is preliminary data.</text>
</comment>
<keyword evidence="5" id="KW-1185">Reference proteome</keyword>
<evidence type="ECO:0000259" key="3">
    <source>
        <dbReference type="Pfam" id="PF21725"/>
    </source>
</evidence>
<evidence type="ECO:0000313" key="5">
    <source>
        <dbReference type="Proteomes" id="UP000655589"/>
    </source>
</evidence>
<dbReference type="AlphaFoldDB" id="A0A8H9L4P7"/>
<name>A0A8H9L4P7_9MICO</name>
<dbReference type="Pfam" id="PF21725">
    <property type="entry name" value="T7SS_signal"/>
    <property type="match status" value="1"/>
</dbReference>
<evidence type="ECO:0000313" key="4">
    <source>
        <dbReference type="EMBL" id="GGM35128.1"/>
    </source>
</evidence>
<keyword evidence="2" id="KW-0812">Transmembrane</keyword>